<evidence type="ECO:0000259" key="4">
    <source>
        <dbReference type="PROSITE" id="PS01124"/>
    </source>
</evidence>
<dbReference type="AlphaFoldDB" id="I2B8A9"/>
<dbReference type="PROSITE" id="PS00041">
    <property type="entry name" value="HTH_ARAC_FAMILY_1"/>
    <property type="match status" value="1"/>
</dbReference>
<keyword evidence="6" id="KW-1185">Reference proteome</keyword>
<organism evidence="5 6">
    <name type="scientific">Shimwellia blattae (strain ATCC 29907 / DSM 4481 / JCM 1650 / NBRC 105725 / CDC 9005-74)</name>
    <name type="common">Escherichia blattae</name>
    <dbReference type="NCBI Taxonomy" id="630626"/>
    <lineage>
        <taxon>Bacteria</taxon>
        <taxon>Pseudomonadati</taxon>
        <taxon>Pseudomonadota</taxon>
        <taxon>Gammaproteobacteria</taxon>
        <taxon>Enterobacterales</taxon>
        <taxon>Enterobacteriaceae</taxon>
        <taxon>Shimwellia</taxon>
    </lineage>
</organism>
<proteinExistence type="predicted"/>
<name>I2B8A9_SHIBC</name>
<dbReference type="InterPro" id="IPR050959">
    <property type="entry name" value="MarA-like"/>
</dbReference>
<reference evidence="5 6" key="1">
    <citation type="journal article" date="2012" name="J. Bacteriol.">
        <title>Complete genome sequence of the B12-producing Shimwellia blattae strain DSM 4481, isolated from a cockroach.</title>
        <authorList>
            <person name="Brzuszkiewicz E."/>
            <person name="Waschkowitz T."/>
            <person name="Wiezer A."/>
            <person name="Daniel R."/>
        </authorList>
    </citation>
    <scope>NUCLEOTIDE SEQUENCE [LARGE SCALE GENOMIC DNA]</scope>
    <source>
        <strain evidence="6">ATCC 29907 / DSM 4481 / JCM 1650 / NBRC 105725 / CDC 9005-74</strain>
    </source>
</reference>
<dbReference type="EMBL" id="CP001560">
    <property type="protein sequence ID" value="AFJ46763.1"/>
    <property type="molecule type" value="Genomic_DNA"/>
</dbReference>
<dbReference type="PANTHER" id="PTHR47504:SF2">
    <property type="entry name" value="REGULATORY PROTEIN SOXS"/>
    <property type="match status" value="1"/>
</dbReference>
<dbReference type="Pfam" id="PF12833">
    <property type="entry name" value="HTH_18"/>
    <property type="match status" value="1"/>
</dbReference>
<dbReference type="STRING" id="630626.EBL_c16690"/>
<accession>K6VIX6</accession>
<dbReference type="PROSITE" id="PS01124">
    <property type="entry name" value="HTH_ARAC_FAMILY_2"/>
    <property type="match status" value="1"/>
</dbReference>
<gene>
    <name evidence="5" type="ordered locus">EBL_c16690</name>
</gene>
<dbReference type="RefSeq" id="WP_002443190.1">
    <property type="nucleotide sequence ID" value="NC_017910.1"/>
</dbReference>
<evidence type="ECO:0000256" key="3">
    <source>
        <dbReference type="ARBA" id="ARBA00023163"/>
    </source>
</evidence>
<keyword evidence="3" id="KW-0804">Transcription</keyword>
<keyword evidence="1" id="KW-0805">Transcription regulation</keyword>
<evidence type="ECO:0000256" key="2">
    <source>
        <dbReference type="ARBA" id="ARBA00023125"/>
    </source>
</evidence>
<dbReference type="eggNOG" id="COG2207">
    <property type="taxonomic scope" value="Bacteria"/>
</dbReference>
<protein>
    <submittedName>
        <fullName evidence="5">Putative regulatory protein AraC family</fullName>
    </submittedName>
</protein>
<dbReference type="Gene3D" id="1.10.10.60">
    <property type="entry name" value="Homeodomain-like"/>
    <property type="match status" value="2"/>
</dbReference>
<dbReference type="GO" id="GO:0043565">
    <property type="term" value="F:sequence-specific DNA binding"/>
    <property type="evidence" value="ECO:0007669"/>
    <property type="project" value="InterPro"/>
</dbReference>
<dbReference type="OrthoDB" id="282744at2"/>
<dbReference type="GO" id="GO:0003700">
    <property type="term" value="F:DNA-binding transcription factor activity"/>
    <property type="evidence" value="ECO:0007669"/>
    <property type="project" value="InterPro"/>
</dbReference>
<dbReference type="SMART" id="SM00342">
    <property type="entry name" value="HTH_ARAC"/>
    <property type="match status" value="1"/>
</dbReference>
<dbReference type="PANTHER" id="PTHR47504">
    <property type="entry name" value="RIGHT ORIGIN-BINDING PROTEIN"/>
    <property type="match status" value="1"/>
</dbReference>
<accession>I2B8A9</accession>
<evidence type="ECO:0000313" key="6">
    <source>
        <dbReference type="Proteomes" id="UP000001955"/>
    </source>
</evidence>
<dbReference type="PRINTS" id="PR00032">
    <property type="entry name" value="HTHARAC"/>
</dbReference>
<dbReference type="SUPFAM" id="SSF46689">
    <property type="entry name" value="Homeodomain-like"/>
    <property type="match status" value="2"/>
</dbReference>
<keyword evidence="2" id="KW-0238">DNA-binding</keyword>
<dbReference type="Proteomes" id="UP000001955">
    <property type="component" value="Chromosome"/>
</dbReference>
<dbReference type="InterPro" id="IPR018062">
    <property type="entry name" value="HTH_AraC-typ_CS"/>
</dbReference>
<dbReference type="InterPro" id="IPR009057">
    <property type="entry name" value="Homeodomain-like_sf"/>
</dbReference>
<dbReference type="KEGG" id="ebt:EBL_c16690"/>
<sequence>MDIPAQVIEELLVWIDKNLDKPLRIDDVARYAGYSKWHLQRMFVNHTGHNLARYIRERKLHLAARDLCTTSETVYQICSRYGFESQQSFTRIFTKTFSQPPGMYRKNCPFGRARPGAGQAA</sequence>
<evidence type="ECO:0000256" key="1">
    <source>
        <dbReference type="ARBA" id="ARBA00023015"/>
    </source>
</evidence>
<feature type="domain" description="HTH araC/xylS-type" evidence="4">
    <location>
        <begin position="9"/>
        <end position="107"/>
    </location>
</feature>
<dbReference type="InterPro" id="IPR018060">
    <property type="entry name" value="HTH_AraC"/>
</dbReference>
<dbReference type="PATRIC" id="fig|630626.3.peg.1615"/>
<dbReference type="HOGENOM" id="CLU_000445_81_14_6"/>
<evidence type="ECO:0000313" key="5">
    <source>
        <dbReference type="EMBL" id="AFJ46763.1"/>
    </source>
</evidence>
<dbReference type="InterPro" id="IPR020449">
    <property type="entry name" value="Tscrpt_reg_AraC-type_HTH"/>
</dbReference>